<protein>
    <recommendedName>
        <fullName evidence="4">HNH nuclease domain-containing protein</fullName>
    </recommendedName>
</protein>
<evidence type="ECO:0000256" key="1">
    <source>
        <dbReference type="SAM" id="MobiDB-lite"/>
    </source>
</evidence>
<gene>
    <name evidence="2" type="ORF">B0H16DRAFT_1899737</name>
</gene>
<keyword evidence="3" id="KW-1185">Reference proteome</keyword>
<dbReference type="EMBL" id="JARKIB010000354">
    <property type="protein sequence ID" value="KAJ7712939.1"/>
    <property type="molecule type" value="Genomic_DNA"/>
</dbReference>
<dbReference type="Proteomes" id="UP001215598">
    <property type="component" value="Unassembled WGS sequence"/>
</dbReference>
<feature type="region of interest" description="Disordered" evidence="1">
    <location>
        <begin position="372"/>
        <end position="403"/>
    </location>
</feature>
<sequence>MAAPAIVAAGCVRLILSHSNDDFYLEIPISVVQSNSVRPIKYLRFLGWCIIGILGAVKTDREGVDIGNTAPLQHQGTYFYVYKAANDDAALKYAVDLDVIKARSQISGSDSSFKTRSATFKGSLLNRDASCIFTDVPPLFCEGTHIIPFHKGDEWFNLIVKNRPQTAGPDEDVSDLTIVDDTRNGMLLGIEAHVVAELRQVVVVHTPNLVLDVDDIPPRHTRELDDNIKYPDKERYTLQWLEGASPKLLNRVPNNSDATFKKHTRVPKPSPMLLHYNYGAAAVKWWGHGKSHLEISNRPTMPRPSVPVPAAMGPIRNKRTAAQLDTSIQKRATGNAGGSGFSPREGGAAQDAEGMDSDEIVMFFWSQNPAALERRKREVEDRTREEEERASRMERWRDSVTVM</sequence>
<dbReference type="AlphaFoldDB" id="A0AAD7H622"/>
<proteinExistence type="predicted"/>
<evidence type="ECO:0000313" key="3">
    <source>
        <dbReference type="Proteomes" id="UP001215598"/>
    </source>
</evidence>
<name>A0AAD7H622_9AGAR</name>
<feature type="region of interest" description="Disordered" evidence="1">
    <location>
        <begin position="331"/>
        <end position="353"/>
    </location>
</feature>
<reference evidence="2" key="1">
    <citation type="submission" date="2023-03" db="EMBL/GenBank/DDBJ databases">
        <title>Massive genome expansion in bonnet fungi (Mycena s.s.) driven by repeated elements and novel gene families across ecological guilds.</title>
        <authorList>
            <consortium name="Lawrence Berkeley National Laboratory"/>
            <person name="Harder C.B."/>
            <person name="Miyauchi S."/>
            <person name="Viragh M."/>
            <person name="Kuo A."/>
            <person name="Thoen E."/>
            <person name="Andreopoulos B."/>
            <person name="Lu D."/>
            <person name="Skrede I."/>
            <person name="Drula E."/>
            <person name="Henrissat B."/>
            <person name="Morin E."/>
            <person name="Kohler A."/>
            <person name="Barry K."/>
            <person name="LaButti K."/>
            <person name="Morin E."/>
            <person name="Salamov A."/>
            <person name="Lipzen A."/>
            <person name="Mereny Z."/>
            <person name="Hegedus B."/>
            <person name="Baldrian P."/>
            <person name="Stursova M."/>
            <person name="Weitz H."/>
            <person name="Taylor A."/>
            <person name="Grigoriev I.V."/>
            <person name="Nagy L.G."/>
            <person name="Martin F."/>
            <person name="Kauserud H."/>
        </authorList>
    </citation>
    <scope>NUCLEOTIDE SEQUENCE</scope>
    <source>
        <strain evidence="2">CBHHK182m</strain>
    </source>
</reference>
<evidence type="ECO:0008006" key="4">
    <source>
        <dbReference type="Google" id="ProtNLM"/>
    </source>
</evidence>
<evidence type="ECO:0000313" key="2">
    <source>
        <dbReference type="EMBL" id="KAJ7712939.1"/>
    </source>
</evidence>
<comment type="caution">
    <text evidence="2">The sequence shown here is derived from an EMBL/GenBank/DDBJ whole genome shotgun (WGS) entry which is preliminary data.</text>
</comment>
<accession>A0AAD7H622</accession>
<organism evidence="2 3">
    <name type="scientific">Mycena metata</name>
    <dbReference type="NCBI Taxonomy" id="1033252"/>
    <lineage>
        <taxon>Eukaryota</taxon>
        <taxon>Fungi</taxon>
        <taxon>Dikarya</taxon>
        <taxon>Basidiomycota</taxon>
        <taxon>Agaricomycotina</taxon>
        <taxon>Agaricomycetes</taxon>
        <taxon>Agaricomycetidae</taxon>
        <taxon>Agaricales</taxon>
        <taxon>Marasmiineae</taxon>
        <taxon>Mycenaceae</taxon>
        <taxon>Mycena</taxon>
    </lineage>
</organism>